<keyword evidence="4" id="KW-1185">Reference proteome</keyword>
<keyword evidence="2" id="KW-0812">Transmembrane</keyword>
<sequence length="198" mass="22206">MFGLNSLWVFLVLAAVMVVGYYRFSAKAKKPFEIITGITGFFDDIHRKVEEVIAYIKTLSKYHLDLHERISGILDLFSSAQTERAAVEQRLKQHLTDLVDQRFAELKEGLDKQTERIFHGLDMHRKVLVTEVTSALTPPEPVVQQLTPEPSKDTEATPFKAATELAEAPKVDLTQSGQAGFVPEPEVKAVKGRGRSKK</sequence>
<protein>
    <submittedName>
        <fullName evidence="3">Uncharacterized protein</fullName>
    </submittedName>
</protein>
<evidence type="ECO:0000256" key="1">
    <source>
        <dbReference type="SAM" id="MobiDB-lite"/>
    </source>
</evidence>
<feature type="transmembrane region" description="Helical" evidence="2">
    <location>
        <begin position="6"/>
        <end position="24"/>
    </location>
</feature>
<evidence type="ECO:0000313" key="4">
    <source>
        <dbReference type="Proteomes" id="UP000225553"/>
    </source>
</evidence>
<organism evidence="3 4">
    <name type="scientific">Erwinia phage vB_EamM_RisingSun</name>
    <dbReference type="NCBI Taxonomy" id="2026080"/>
    <lineage>
        <taxon>Viruses</taxon>
        <taxon>Duplodnaviria</taxon>
        <taxon>Heunggongvirae</taxon>
        <taxon>Uroviricota</taxon>
        <taxon>Caudoviricetes</taxon>
        <taxon>Chimalliviridae</taxon>
        <taxon>Risingsunvirus</taxon>
        <taxon>Risingsunvirus risingsun</taxon>
    </lineage>
</organism>
<keyword evidence="2" id="KW-1133">Transmembrane helix</keyword>
<feature type="region of interest" description="Disordered" evidence="1">
    <location>
        <begin position="167"/>
        <end position="198"/>
    </location>
</feature>
<dbReference type="Proteomes" id="UP000225553">
    <property type="component" value="Segment"/>
</dbReference>
<keyword evidence="2" id="KW-0472">Membrane</keyword>
<reference evidence="4" key="1">
    <citation type="submission" date="2017-07" db="EMBL/GenBank/DDBJ databases">
        <authorList>
            <person name="Putnam M.J."/>
            <person name="Sharma R."/>
            <person name="Kruger J.L."/>
            <person name="Berg J.A."/>
            <person name="Payne A.M."/>
            <person name="Fajardo C.P."/>
            <person name="Breakwell D.P."/>
            <person name="Hope S."/>
            <person name="Grose J.H."/>
        </authorList>
    </citation>
    <scope>NUCLEOTIDE SEQUENCE [LARGE SCALE GENOMIC DNA]</scope>
</reference>
<accession>A0A223LHS5</accession>
<gene>
    <name evidence="3" type="ORF">RISINGSUN_138</name>
</gene>
<proteinExistence type="predicted"/>
<evidence type="ECO:0000313" key="3">
    <source>
        <dbReference type="EMBL" id="ASU03532.1"/>
    </source>
</evidence>
<dbReference type="EMBL" id="MF459646">
    <property type="protein sequence ID" value="ASU03532.1"/>
    <property type="molecule type" value="Genomic_DNA"/>
</dbReference>
<evidence type="ECO:0000256" key="2">
    <source>
        <dbReference type="SAM" id="Phobius"/>
    </source>
</evidence>
<name>A0A223LHS5_9CAUD</name>